<evidence type="ECO:0000313" key="6">
    <source>
        <dbReference type="EMBL" id="GEL24278.1"/>
    </source>
</evidence>
<dbReference type="GO" id="GO:0000976">
    <property type="term" value="F:transcription cis-regulatory region binding"/>
    <property type="evidence" value="ECO:0007669"/>
    <property type="project" value="TreeGrafter"/>
</dbReference>
<dbReference type="PROSITE" id="PS00356">
    <property type="entry name" value="HTH_LACI_1"/>
    <property type="match status" value="1"/>
</dbReference>
<sequence length="341" mass="36574">MVSRRRPTMKDVAEHANVSISTVSYVLNDSGPVAAERRNRVLDAIRLLDYSPNESARSLKRRSASTVAMVVPDLTNQFFAMVAEGVHRAASAVDVLVVLVLPDATELPEESQAKLLRSQRVDGVIYLSGTGSMPAAIYDLARSGPVVLVDEQIPGRDLPAVVCDSRRGGREVAAHVLAQDHRRLAVVGGPPALWTAQQRLAGYREAFAGAGIDPDSVPVFAGDYRQESGYAAATEILSRPESERPTALLCANDLMAIGAMQCLRDNGLSVPGDMSVAGFDDQPISSMLTPALTSVRQPAYDMGHRAARVLFDLLEGREPDTTGPLPAEVRIRDSVGPPKEL</sequence>
<evidence type="ECO:0000256" key="2">
    <source>
        <dbReference type="ARBA" id="ARBA00023125"/>
    </source>
</evidence>
<feature type="region of interest" description="Disordered" evidence="4">
    <location>
        <begin position="319"/>
        <end position="341"/>
    </location>
</feature>
<keyword evidence="1" id="KW-0805">Transcription regulation</keyword>
<evidence type="ECO:0000256" key="1">
    <source>
        <dbReference type="ARBA" id="ARBA00023015"/>
    </source>
</evidence>
<organism evidence="6 7">
    <name type="scientific">Pseudonocardia sulfidoxydans NBRC 16205</name>
    <dbReference type="NCBI Taxonomy" id="1223511"/>
    <lineage>
        <taxon>Bacteria</taxon>
        <taxon>Bacillati</taxon>
        <taxon>Actinomycetota</taxon>
        <taxon>Actinomycetes</taxon>
        <taxon>Pseudonocardiales</taxon>
        <taxon>Pseudonocardiaceae</taxon>
        <taxon>Pseudonocardia</taxon>
    </lineage>
</organism>
<evidence type="ECO:0000256" key="3">
    <source>
        <dbReference type="ARBA" id="ARBA00023163"/>
    </source>
</evidence>
<comment type="caution">
    <text evidence="6">The sequence shown here is derived from an EMBL/GenBank/DDBJ whole genome shotgun (WGS) entry which is preliminary data.</text>
</comment>
<accession>A0A511DMI6</accession>
<dbReference type="CDD" id="cd01392">
    <property type="entry name" value="HTH_LacI"/>
    <property type="match status" value="1"/>
</dbReference>
<dbReference type="EMBL" id="BJVJ01000031">
    <property type="protein sequence ID" value="GEL24278.1"/>
    <property type="molecule type" value="Genomic_DNA"/>
</dbReference>
<evidence type="ECO:0000313" key="7">
    <source>
        <dbReference type="Proteomes" id="UP000321685"/>
    </source>
</evidence>
<dbReference type="SUPFAM" id="SSF53822">
    <property type="entry name" value="Periplasmic binding protein-like I"/>
    <property type="match status" value="1"/>
</dbReference>
<evidence type="ECO:0000259" key="5">
    <source>
        <dbReference type="PROSITE" id="PS50932"/>
    </source>
</evidence>
<dbReference type="PROSITE" id="PS50932">
    <property type="entry name" value="HTH_LACI_2"/>
    <property type="match status" value="1"/>
</dbReference>
<evidence type="ECO:0000256" key="4">
    <source>
        <dbReference type="SAM" id="MobiDB-lite"/>
    </source>
</evidence>
<dbReference type="Gene3D" id="3.40.50.2300">
    <property type="match status" value="2"/>
</dbReference>
<name>A0A511DMI6_9PSEU</name>
<dbReference type="InterPro" id="IPR010982">
    <property type="entry name" value="Lambda_DNA-bd_dom_sf"/>
</dbReference>
<dbReference type="SUPFAM" id="SSF47413">
    <property type="entry name" value="lambda repressor-like DNA-binding domains"/>
    <property type="match status" value="1"/>
</dbReference>
<dbReference type="Gene3D" id="1.10.260.40">
    <property type="entry name" value="lambda repressor-like DNA-binding domains"/>
    <property type="match status" value="1"/>
</dbReference>
<keyword evidence="2" id="KW-0238">DNA-binding</keyword>
<dbReference type="AlphaFoldDB" id="A0A511DMI6"/>
<feature type="domain" description="HTH lacI-type" evidence="5">
    <location>
        <begin position="7"/>
        <end position="61"/>
    </location>
</feature>
<feature type="compositionally biased region" description="Basic and acidic residues" evidence="4">
    <location>
        <begin position="329"/>
        <end position="341"/>
    </location>
</feature>
<proteinExistence type="predicted"/>
<dbReference type="PANTHER" id="PTHR30146:SF153">
    <property type="entry name" value="LACTOSE OPERON REPRESSOR"/>
    <property type="match status" value="1"/>
</dbReference>
<dbReference type="InterPro" id="IPR000843">
    <property type="entry name" value="HTH_LacI"/>
</dbReference>
<protein>
    <submittedName>
        <fullName evidence="6">LacI family transcriptional regulator</fullName>
    </submittedName>
</protein>
<keyword evidence="7" id="KW-1185">Reference proteome</keyword>
<dbReference type="SMART" id="SM00354">
    <property type="entry name" value="HTH_LACI"/>
    <property type="match status" value="1"/>
</dbReference>
<dbReference type="GO" id="GO:0003700">
    <property type="term" value="F:DNA-binding transcription factor activity"/>
    <property type="evidence" value="ECO:0007669"/>
    <property type="project" value="TreeGrafter"/>
</dbReference>
<dbReference type="Proteomes" id="UP000321685">
    <property type="component" value="Unassembled WGS sequence"/>
</dbReference>
<dbReference type="InterPro" id="IPR046335">
    <property type="entry name" value="LacI/GalR-like_sensor"/>
</dbReference>
<keyword evidence="3" id="KW-0804">Transcription</keyword>
<dbReference type="RefSeq" id="WP_246115155.1">
    <property type="nucleotide sequence ID" value="NZ_BJVJ01000031.1"/>
</dbReference>
<gene>
    <name evidence="6" type="ORF">PSU4_32320</name>
</gene>
<dbReference type="CDD" id="cd06267">
    <property type="entry name" value="PBP1_LacI_sugar_binding-like"/>
    <property type="match status" value="1"/>
</dbReference>
<dbReference type="InterPro" id="IPR028082">
    <property type="entry name" value="Peripla_BP_I"/>
</dbReference>
<dbReference type="Pfam" id="PF13377">
    <property type="entry name" value="Peripla_BP_3"/>
    <property type="match status" value="1"/>
</dbReference>
<dbReference type="PANTHER" id="PTHR30146">
    <property type="entry name" value="LACI-RELATED TRANSCRIPTIONAL REPRESSOR"/>
    <property type="match status" value="1"/>
</dbReference>
<dbReference type="Pfam" id="PF00356">
    <property type="entry name" value="LacI"/>
    <property type="match status" value="1"/>
</dbReference>
<reference evidence="6 7" key="1">
    <citation type="submission" date="2019-07" db="EMBL/GenBank/DDBJ databases">
        <title>Whole genome shotgun sequence of Pseudonocardia sulfidoxydans NBRC 16205.</title>
        <authorList>
            <person name="Hosoyama A."/>
            <person name="Uohara A."/>
            <person name="Ohji S."/>
            <person name="Ichikawa N."/>
        </authorList>
    </citation>
    <scope>NUCLEOTIDE SEQUENCE [LARGE SCALE GENOMIC DNA]</scope>
    <source>
        <strain evidence="6 7">NBRC 16205</strain>
    </source>
</reference>